<reference evidence="4" key="1">
    <citation type="journal article" date="2006" name="PLoS Biol.">
        <title>Macronuclear genome sequence of the ciliate Tetrahymena thermophila, a model eukaryote.</title>
        <authorList>
            <person name="Eisen J.A."/>
            <person name="Coyne R.S."/>
            <person name="Wu M."/>
            <person name="Wu D."/>
            <person name="Thiagarajan M."/>
            <person name="Wortman J.R."/>
            <person name="Badger J.H."/>
            <person name="Ren Q."/>
            <person name="Amedeo P."/>
            <person name="Jones K.M."/>
            <person name="Tallon L.J."/>
            <person name="Delcher A.L."/>
            <person name="Salzberg S.L."/>
            <person name="Silva J.C."/>
            <person name="Haas B.J."/>
            <person name="Majoros W.H."/>
            <person name="Farzad M."/>
            <person name="Carlton J.M."/>
            <person name="Smith R.K. Jr."/>
            <person name="Garg J."/>
            <person name="Pearlman R.E."/>
            <person name="Karrer K.M."/>
            <person name="Sun L."/>
            <person name="Manning G."/>
            <person name="Elde N.C."/>
            <person name="Turkewitz A.P."/>
            <person name="Asai D.J."/>
            <person name="Wilkes D.E."/>
            <person name="Wang Y."/>
            <person name="Cai H."/>
            <person name="Collins K."/>
            <person name="Stewart B.A."/>
            <person name="Lee S.R."/>
            <person name="Wilamowska K."/>
            <person name="Weinberg Z."/>
            <person name="Ruzzo W.L."/>
            <person name="Wloga D."/>
            <person name="Gaertig J."/>
            <person name="Frankel J."/>
            <person name="Tsao C.-C."/>
            <person name="Gorovsky M.A."/>
            <person name="Keeling P.J."/>
            <person name="Waller R.F."/>
            <person name="Patron N.J."/>
            <person name="Cherry J.M."/>
            <person name="Stover N.A."/>
            <person name="Krieger C.J."/>
            <person name="del Toro C."/>
            <person name="Ryder H.F."/>
            <person name="Williamson S.C."/>
            <person name="Barbeau R.A."/>
            <person name="Hamilton E.P."/>
            <person name="Orias E."/>
        </authorList>
    </citation>
    <scope>NUCLEOTIDE SEQUENCE [LARGE SCALE GENOMIC DNA]</scope>
    <source>
        <strain evidence="4">SB210</strain>
    </source>
</reference>
<name>Q23T77_TETTS</name>
<protein>
    <submittedName>
        <fullName evidence="3">Transmembrane protein, putative</fullName>
    </submittedName>
</protein>
<dbReference type="InParanoid" id="Q23T77"/>
<feature type="compositionally biased region" description="Polar residues" evidence="1">
    <location>
        <begin position="444"/>
        <end position="457"/>
    </location>
</feature>
<evidence type="ECO:0000256" key="2">
    <source>
        <dbReference type="SAM" id="Phobius"/>
    </source>
</evidence>
<feature type="compositionally biased region" description="Basic and acidic residues" evidence="1">
    <location>
        <begin position="258"/>
        <end position="268"/>
    </location>
</feature>
<evidence type="ECO:0000313" key="3">
    <source>
        <dbReference type="EMBL" id="EAR99829.2"/>
    </source>
</evidence>
<dbReference type="GeneID" id="7840461"/>
<feature type="compositionally biased region" description="Acidic residues" evidence="1">
    <location>
        <begin position="214"/>
        <end position="224"/>
    </location>
</feature>
<proteinExistence type="predicted"/>
<organism evidence="3 4">
    <name type="scientific">Tetrahymena thermophila (strain SB210)</name>
    <dbReference type="NCBI Taxonomy" id="312017"/>
    <lineage>
        <taxon>Eukaryota</taxon>
        <taxon>Sar</taxon>
        <taxon>Alveolata</taxon>
        <taxon>Ciliophora</taxon>
        <taxon>Intramacronucleata</taxon>
        <taxon>Oligohymenophorea</taxon>
        <taxon>Hymenostomatida</taxon>
        <taxon>Tetrahymenina</taxon>
        <taxon>Tetrahymenidae</taxon>
        <taxon>Tetrahymena</taxon>
    </lineage>
</organism>
<evidence type="ECO:0000256" key="1">
    <source>
        <dbReference type="SAM" id="MobiDB-lite"/>
    </source>
</evidence>
<feature type="compositionally biased region" description="Acidic residues" evidence="1">
    <location>
        <begin position="498"/>
        <end position="516"/>
    </location>
</feature>
<feature type="region of interest" description="Disordered" evidence="1">
    <location>
        <begin position="384"/>
        <end position="410"/>
    </location>
</feature>
<feature type="compositionally biased region" description="Polar residues" evidence="1">
    <location>
        <begin position="148"/>
        <end position="175"/>
    </location>
</feature>
<evidence type="ECO:0000313" key="4">
    <source>
        <dbReference type="Proteomes" id="UP000009168"/>
    </source>
</evidence>
<dbReference type="EMBL" id="GG662636">
    <property type="protein sequence ID" value="EAR99829.2"/>
    <property type="molecule type" value="Genomic_DNA"/>
</dbReference>
<feature type="region of interest" description="Disordered" evidence="1">
    <location>
        <begin position="344"/>
        <end position="370"/>
    </location>
</feature>
<dbReference type="HOGENOM" id="CLU_503922_0_0_1"/>
<keyword evidence="2" id="KW-0472">Membrane</keyword>
<dbReference type="RefSeq" id="XP_001020074.2">
    <property type="nucleotide sequence ID" value="XM_001020074.4"/>
</dbReference>
<feature type="compositionally biased region" description="Polar residues" evidence="1">
    <location>
        <begin position="534"/>
        <end position="555"/>
    </location>
</feature>
<gene>
    <name evidence="3" type="ORF">TTHERM_00668050</name>
</gene>
<feature type="transmembrane region" description="Helical" evidence="2">
    <location>
        <begin position="6"/>
        <end position="28"/>
    </location>
</feature>
<feature type="compositionally biased region" description="Low complexity" evidence="1">
    <location>
        <begin position="388"/>
        <end position="410"/>
    </location>
</feature>
<feature type="compositionally biased region" description="Basic and acidic residues" evidence="1">
    <location>
        <begin position="300"/>
        <end position="311"/>
    </location>
</feature>
<feature type="region of interest" description="Disordered" evidence="1">
    <location>
        <begin position="208"/>
        <end position="314"/>
    </location>
</feature>
<feature type="compositionally biased region" description="Basic and acidic residues" evidence="1">
    <location>
        <begin position="178"/>
        <end position="195"/>
    </location>
</feature>
<keyword evidence="2" id="KW-1133">Transmembrane helix</keyword>
<feature type="compositionally biased region" description="Low complexity" evidence="1">
    <location>
        <begin position="351"/>
        <end position="367"/>
    </location>
</feature>
<keyword evidence="4" id="KW-1185">Reference proteome</keyword>
<dbReference type="AlphaFoldDB" id="Q23T77"/>
<feature type="compositionally biased region" description="Low complexity" evidence="1">
    <location>
        <begin position="276"/>
        <end position="291"/>
    </location>
</feature>
<dbReference type="Proteomes" id="UP000009168">
    <property type="component" value="Unassembled WGS sequence"/>
</dbReference>
<feature type="region of interest" description="Disordered" evidence="1">
    <location>
        <begin position="426"/>
        <end position="575"/>
    </location>
</feature>
<sequence>MQQLNVYIYLVYFLDFPKFSQCIIYLIINQSINYHFLFRDQIIIDISIIKHHNTLQIFNLIKQRGDFTSKVILAQIYQIIYRQAAVMSIQENRKEVQVSREYNLLTSGKNDKPSYLNGKHANKLNQDQTASQLENSCSENNIQQCGSVSNSIGHQNSATAPYQRNGNTSKQSINGKSAAEEKKINDEKQQKKNDYSEIQQILKSCTTEAKGLQDQDDDEDDVEFEIVSYEDSSEDEEEMSKMNTEDENEKNASGNQSQDEKKPEEAKIVKAAISEQPQQNQQQQQEKQIQQLGLRVNTSSEKEDEHIKNESSEEDIFSEYAKIGSGYAQFNLPKLLQDINTMENHKKEAENQSTQAIQSQQNATQQQKDLSSTIAVTNQTFDKTRNKQAQNKSSTVQQQQNQEQQHKTVQQRIQYCHQQLSQKRVINTRSSGAGSKGNGGLTAGKSSYNNQNNTIGNDYQPKYISSRKRRAVTDPELESLGLLNKRRDTKNNTRYYNEESETTNQDLEDDNDESEEETQRNKKRQQQAPKPKSVTKSSARNSETSHQKPQNTSVQNKKKAEQSQNVADDDYPDVPITLPKDQQMELLKYHKRSKNYHGTAKQFGISHEEARVIVKKLKKEYRSITNY</sequence>
<accession>Q23T77</accession>
<dbReference type="KEGG" id="tet:TTHERM_00668050"/>
<keyword evidence="2 3" id="KW-0812">Transmembrane</keyword>
<feature type="region of interest" description="Disordered" evidence="1">
    <location>
        <begin position="148"/>
        <end position="195"/>
    </location>
</feature>